<proteinExistence type="predicted"/>
<gene>
    <name evidence="3" type="ORF">SAOR_10015</name>
</gene>
<organism evidence="3 4">
    <name type="scientific">Salinisphaera orenii MK-B5</name>
    <dbReference type="NCBI Taxonomy" id="856730"/>
    <lineage>
        <taxon>Bacteria</taxon>
        <taxon>Pseudomonadati</taxon>
        <taxon>Pseudomonadota</taxon>
        <taxon>Gammaproteobacteria</taxon>
        <taxon>Salinisphaerales</taxon>
        <taxon>Salinisphaeraceae</taxon>
        <taxon>Salinisphaera</taxon>
    </lineage>
</organism>
<evidence type="ECO:0000256" key="1">
    <source>
        <dbReference type="SAM" id="SignalP"/>
    </source>
</evidence>
<feature type="signal peptide" evidence="1">
    <location>
        <begin position="1"/>
        <end position="22"/>
    </location>
</feature>
<dbReference type="AlphaFoldDB" id="A0A423PM02"/>
<dbReference type="Pfam" id="PF05433">
    <property type="entry name" value="Rick_17kDa_Anti"/>
    <property type="match status" value="1"/>
</dbReference>
<feature type="domain" description="Glycine zipper 2TM" evidence="2">
    <location>
        <begin position="64"/>
        <end position="100"/>
    </location>
</feature>
<dbReference type="RefSeq" id="WP_123631302.1">
    <property type="nucleotide sequence ID" value="NZ_AYKH01000019.1"/>
</dbReference>
<dbReference type="InterPro" id="IPR008816">
    <property type="entry name" value="Gly_zipper_2TM_dom"/>
</dbReference>
<reference evidence="3 4" key="1">
    <citation type="submission" date="2013-10" db="EMBL/GenBank/DDBJ databases">
        <title>Salinisphaera orenii MK-B5 Genome Sequencing.</title>
        <authorList>
            <person name="Lai Q."/>
            <person name="Li C."/>
            <person name="Shao Z."/>
        </authorList>
    </citation>
    <scope>NUCLEOTIDE SEQUENCE [LARGE SCALE GENOMIC DNA]</scope>
    <source>
        <strain evidence="3 4">MK-B5</strain>
    </source>
</reference>
<dbReference type="Proteomes" id="UP000283993">
    <property type="component" value="Unassembled WGS sequence"/>
</dbReference>
<accession>A0A423PM02</accession>
<sequence length="126" mass="12696">MQAPRLAIIALLSGAGVLTACASNPEPQVDPIFQAVPGGRYDCYHADDERNVAVKGATSQVGQGVIGGLAGGLLGNQFGSGSGRDLATGAGVAAGAAAGAWNAQRMENNRLQDCVQRQGDPASRGY</sequence>
<dbReference type="EMBL" id="AYKH01000019">
    <property type="protein sequence ID" value="ROO26646.1"/>
    <property type="molecule type" value="Genomic_DNA"/>
</dbReference>
<feature type="chain" id="PRO_5019372414" evidence="1">
    <location>
        <begin position="23"/>
        <end position="126"/>
    </location>
</feature>
<keyword evidence="1" id="KW-0732">Signal</keyword>
<evidence type="ECO:0000259" key="2">
    <source>
        <dbReference type="Pfam" id="PF05433"/>
    </source>
</evidence>
<dbReference type="GO" id="GO:0019867">
    <property type="term" value="C:outer membrane"/>
    <property type="evidence" value="ECO:0007669"/>
    <property type="project" value="InterPro"/>
</dbReference>
<evidence type="ECO:0000313" key="3">
    <source>
        <dbReference type="EMBL" id="ROO26646.1"/>
    </source>
</evidence>
<dbReference type="PROSITE" id="PS51257">
    <property type="entry name" value="PROKAR_LIPOPROTEIN"/>
    <property type="match status" value="1"/>
</dbReference>
<name>A0A423PM02_9GAMM</name>
<comment type="caution">
    <text evidence="3">The sequence shown here is derived from an EMBL/GenBank/DDBJ whole genome shotgun (WGS) entry which is preliminary data.</text>
</comment>
<protein>
    <submittedName>
        <fullName evidence="3">Membrane protein</fullName>
    </submittedName>
</protein>
<keyword evidence="4" id="KW-1185">Reference proteome</keyword>
<evidence type="ECO:0000313" key="4">
    <source>
        <dbReference type="Proteomes" id="UP000283993"/>
    </source>
</evidence>